<evidence type="ECO:0000259" key="8">
    <source>
        <dbReference type="PROSITE" id="PS50928"/>
    </source>
</evidence>
<feature type="transmembrane region" description="Helical" evidence="7">
    <location>
        <begin position="174"/>
        <end position="196"/>
    </location>
</feature>
<dbReference type="Proteomes" id="UP000255367">
    <property type="component" value="Unassembled WGS sequence"/>
</dbReference>
<dbReference type="InterPro" id="IPR035906">
    <property type="entry name" value="MetI-like_sf"/>
</dbReference>
<reference evidence="9 10" key="1">
    <citation type="submission" date="2018-06" db="EMBL/GenBank/DDBJ databases">
        <authorList>
            <consortium name="Pathogen Informatics"/>
            <person name="Doyle S."/>
        </authorList>
    </citation>
    <scope>NUCLEOTIDE SEQUENCE [LARGE SCALE GENOMIC DNA]</scope>
    <source>
        <strain evidence="9 10">NCTC12020</strain>
    </source>
</reference>
<dbReference type="InterPro" id="IPR000515">
    <property type="entry name" value="MetI-like"/>
</dbReference>
<feature type="transmembrane region" description="Helical" evidence="7">
    <location>
        <begin position="279"/>
        <end position="304"/>
    </location>
</feature>
<evidence type="ECO:0000256" key="7">
    <source>
        <dbReference type="RuleBase" id="RU363032"/>
    </source>
</evidence>
<dbReference type="PROSITE" id="PS50928">
    <property type="entry name" value="ABC_TM1"/>
    <property type="match status" value="1"/>
</dbReference>
<dbReference type="InterPro" id="IPR045621">
    <property type="entry name" value="BPD_transp_1_N"/>
</dbReference>
<keyword evidence="6 7" id="KW-0472">Membrane</keyword>
<comment type="similarity">
    <text evidence="7">Belongs to the binding-protein-dependent transport system permease family.</text>
</comment>
<dbReference type="NCBIfam" id="NF045469">
    <property type="entry name" value="Opp1B"/>
    <property type="match status" value="1"/>
</dbReference>
<evidence type="ECO:0000256" key="5">
    <source>
        <dbReference type="ARBA" id="ARBA00022989"/>
    </source>
</evidence>
<proteinExistence type="inferred from homology"/>
<sequence>MRAYIIKRTLTAIPLLLAISFVCFVFINLIPSDPAEVALRIRQTPVVTPEAIAQVRAELGLDQPYLIRYMNWVIACLQLDFGVSYINPARTVLGEFQRCLPATLLLALTSLVFVVGLSIPIGFFCAVYKGGWFDKIMRALVFLTTSMPAYWIGLLLIWVISIKLDLLPTSGSESWQHLILPAFTVSLTYISTYIRLIRNNMLENMKEDYVTYATVRGIRQRTILTKHILKNSLHTCIIAIGMSIPQLIAGTIVVENVFAWPGLGQLCISSIFNRDYPIIQTYVLFVGFLFVIFNLLFDIIQYIVDPRLREERAQ</sequence>
<feature type="transmembrane region" description="Helical" evidence="7">
    <location>
        <begin position="236"/>
        <end position="259"/>
    </location>
</feature>
<gene>
    <name evidence="9" type="primary">nikB_1</name>
    <name evidence="9" type="ORF">NCTC12020_00591</name>
</gene>
<keyword evidence="4 7" id="KW-0812">Transmembrane</keyword>
<evidence type="ECO:0000256" key="1">
    <source>
        <dbReference type="ARBA" id="ARBA00004651"/>
    </source>
</evidence>
<dbReference type="SUPFAM" id="SSF161098">
    <property type="entry name" value="MetI-like"/>
    <property type="match status" value="1"/>
</dbReference>
<dbReference type="CDD" id="cd06261">
    <property type="entry name" value="TM_PBP2"/>
    <property type="match status" value="1"/>
</dbReference>
<dbReference type="PANTHER" id="PTHR43163:SF6">
    <property type="entry name" value="DIPEPTIDE TRANSPORT SYSTEM PERMEASE PROTEIN DPPB-RELATED"/>
    <property type="match status" value="1"/>
</dbReference>
<feature type="transmembrane region" description="Helical" evidence="7">
    <location>
        <begin position="12"/>
        <end position="30"/>
    </location>
</feature>
<keyword evidence="3" id="KW-1003">Cell membrane</keyword>
<feature type="transmembrane region" description="Helical" evidence="7">
    <location>
        <begin position="140"/>
        <end position="162"/>
    </location>
</feature>
<dbReference type="EMBL" id="UHIO01000001">
    <property type="protein sequence ID" value="SUP41511.1"/>
    <property type="molecule type" value="Genomic_DNA"/>
</dbReference>
<keyword evidence="2 7" id="KW-0813">Transport</keyword>
<accession>A0A380NIZ8</accession>
<evidence type="ECO:0000313" key="10">
    <source>
        <dbReference type="Proteomes" id="UP000255367"/>
    </source>
</evidence>
<organism evidence="9 10">
    <name type="scientific">Veillonella criceti</name>
    <dbReference type="NCBI Taxonomy" id="103891"/>
    <lineage>
        <taxon>Bacteria</taxon>
        <taxon>Bacillati</taxon>
        <taxon>Bacillota</taxon>
        <taxon>Negativicutes</taxon>
        <taxon>Veillonellales</taxon>
        <taxon>Veillonellaceae</taxon>
        <taxon>Veillonella</taxon>
    </lineage>
</organism>
<name>A0A380NIZ8_9FIRM</name>
<dbReference type="GO" id="GO:0055085">
    <property type="term" value="P:transmembrane transport"/>
    <property type="evidence" value="ECO:0007669"/>
    <property type="project" value="InterPro"/>
</dbReference>
<dbReference type="Gene3D" id="1.10.3720.10">
    <property type="entry name" value="MetI-like"/>
    <property type="match status" value="1"/>
</dbReference>
<keyword evidence="10" id="KW-1185">Reference proteome</keyword>
<dbReference type="AlphaFoldDB" id="A0A380NIZ8"/>
<dbReference type="Pfam" id="PF00528">
    <property type="entry name" value="BPD_transp_1"/>
    <property type="match status" value="1"/>
</dbReference>
<dbReference type="GO" id="GO:0005886">
    <property type="term" value="C:plasma membrane"/>
    <property type="evidence" value="ECO:0007669"/>
    <property type="project" value="UniProtKB-SubCell"/>
</dbReference>
<comment type="subcellular location">
    <subcellularLocation>
        <location evidence="1 7">Cell membrane</location>
        <topology evidence="1 7">Multi-pass membrane protein</topology>
    </subcellularLocation>
</comment>
<evidence type="ECO:0000313" key="9">
    <source>
        <dbReference type="EMBL" id="SUP41511.1"/>
    </source>
</evidence>
<keyword evidence="5 7" id="KW-1133">Transmembrane helix</keyword>
<dbReference type="Pfam" id="PF19300">
    <property type="entry name" value="BPD_transp_1_N"/>
    <property type="match status" value="1"/>
</dbReference>
<protein>
    <submittedName>
        <fullName evidence="9">Nickel transport system permease protein nikB</fullName>
    </submittedName>
</protein>
<evidence type="ECO:0000256" key="2">
    <source>
        <dbReference type="ARBA" id="ARBA00022448"/>
    </source>
</evidence>
<dbReference type="RefSeq" id="WP_115309828.1">
    <property type="nucleotide sequence ID" value="NZ_UHIO01000001.1"/>
</dbReference>
<dbReference type="InterPro" id="IPR050036">
    <property type="entry name" value="CntB"/>
</dbReference>
<dbReference type="OrthoDB" id="9773221at2"/>
<evidence type="ECO:0000256" key="3">
    <source>
        <dbReference type="ARBA" id="ARBA00022475"/>
    </source>
</evidence>
<feature type="domain" description="ABC transmembrane type-1" evidence="8">
    <location>
        <begin position="100"/>
        <end position="301"/>
    </location>
</feature>
<dbReference type="PANTHER" id="PTHR43163">
    <property type="entry name" value="DIPEPTIDE TRANSPORT SYSTEM PERMEASE PROTEIN DPPB-RELATED"/>
    <property type="match status" value="1"/>
</dbReference>
<feature type="transmembrane region" description="Helical" evidence="7">
    <location>
        <begin position="104"/>
        <end position="128"/>
    </location>
</feature>
<evidence type="ECO:0000256" key="4">
    <source>
        <dbReference type="ARBA" id="ARBA00022692"/>
    </source>
</evidence>
<evidence type="ECO:0000256" key="6">
    <source>
        <dbReference type="ARBA" id="ARBA00023136"/>
    </source>
</evidence>